<accession>A0A6I2R6D4</accession>
<dbReference type="AlphaFoldDB" id="A0A6I2R6D4"/>
<organism evidence="2 3">
    <name type="scientific">Flavonifractor plautii</name>
    <name type="common">Fusobacterium plautii</name>
    <dbReference type="NCBI Taxonomy" id="292800"/>
    <lineage>
        <taxon>Bacteria</taxon>
        <taxon>Bacillati</taxon>
        <taxon>Bacillota</taxon>
        <taxon>Clostridia</taxon>
        <taxon>Eubacteriales</taxon>
        <taxon>Oscillospiraceae</taxon>
        <taxon>Flavonifractor</taxon>
    </lineage>
</organism>
<comment type="caution">
    <text evidence="2">The sequence shown here is derived from an EMBL/GenBank/DDBJ whole genome shotgun (WGS) entry which is preliminary data.</text>
</comment>
<evidence type="ECO:0000256" key="1">
    <source>
        <dbReference type="SAM" id="Phobius"/>
    </source>
</evidence>
<evidence type="ECO:0000313" key="2">
    <source>
        <dbReference type="EMBL" id="MSB19297.1"/>
    </source>
</evidence>
<feature type="transmembrane region" description="Helical" evidence="1">
    <location>
        <begin position="64"/>
        <end position="82"/>
    </location>
</feature>
<proteinExistence type="predicted"/>
<keyword evidence="1" id="KW-0812">Transmembrane</keyword>
<gene>
    <name evidence="2" type="ORF">GKE97_07170</name>
</gene>
<name>A0A6I2R6D4_FLAPL</name>
<dbReference type="EMBL" id="WKPR01000005">
    <property type="protein sequence ID" value="MSB19297.1"/>
    <property type="molecule type" value="Genomic_DNA"/>
</dbReference>
<keyword evidence="1" id="KW-0472">Membrane</keyword>
<evidence type="ECO:0000313" key="3">
    <source>
        <dbReference type="Proteomes" id="UP000434475"/>
    </source>
</evidence>
<feature type="transmembrane region" description="Helical" evidence="1">
    <location>
        <begin position="31"/>
        <end position="52"/>
    </location>
</feature>
<dbReference type="RefSeq" id="WP_172697507.1">
    <property type="nucleotide sequence ID" value="NZ_WKPR01000005.1"/>
</dbReference>
<dbReference type="Proteomes" id="UP000434475">
    <property type="component" value="Unassembled WGS sequence"/>
</dbReference>
<keyword evidence="1" id="KW-1133">Transmembrane helix</keyword>
<protein>
    <submittedName>
        <fullName evidence="2">Uncharacterized protein</fullName>
    </submittedName>
</protein>
<reference evidence="2 3" key="1">
    <citation type="journal article" date="2019" name="Nat. Med.">
        <title>A library of human gut bacterial isolates paired with longitudinal multiomics data enables mechanistic microbiome research.</title>
        <authorList>
            <person name="Poyet M."/>
            <person name="Groussin M."/>
            <person name="Gibbons S.M."/>
            <person name="Avila-Pacheco J."/>
            <person name="Jiang X."/>
            <person name="Kearney S.M."/>
            <person name="Perrotta A.R."/>
            <person name="Berdy B."/>
            <person name="Zhao S."/>
            <person name="Lieberman T.D."/>
            <person name="Swanson P.K."/>
            <person name="Smith M."/>
            <person name="Roesemann S."/>
            <person name="Alexander J.E."/>
            <person name="Rich S.A."/>
            <person name="Livny J."/>
            <person name="Vlamakis H."/>
            <person name="Clish C."/>
            <person name="Bullock K."/>
            <person name="Deik A."/>
            <person name="Scott J."/>
            <person name="Pierce K.A."/>
            <person name="Xavier R.J."/>
            <person name="Alm E.J."/>
        </authorList>
    </citation>
    <scope>NUCLEOTIDE SEQUENCE [LARGE SCALE GENOMIC DNA]</scope>
    <source>
        <strain evidence="2 3">BIOML-A2</strain>
    </source>
</reference>
<sequence>MNRRCRKCLLRRVCHKKQPYNNWLKTFTKKAVAIILVVSLVDLQLSYVLAFMGQVQIAESLSSTIASTVVGVMLGYFFKALFETFFERREERLKQESEPEENTNYEEV</sequence>